<accession>A0ABU0WQY9</accession>
<sequence>MATERVLEVVGEGPGAVVADVSWCERGGLDLLAFVGAERAAGRTDAEIEVLVPSRWGWLSDAEIIGDTVYVYASCVPAVL</sequence>
<reference evidence="1 2" key="1">
    <citation type="submission" date="2023-06" db="EMBL/GenBank/DDBJ databases">
        <title>Azospirillum isscasensis sp.nov, a bacterium isolated from rhizosphere soil of rice.</title>
        <authorList>
            <person name="Wang H."/>
        </authorList>
    </citation>
    <scope>NUCLEOTIDE SEQUENCE [LARGE SCALE GENOMIC DNA]</scope>
    <source>
        <strain evidence="1 2">C340-1</strain>
    </source>
</reference>
<proteinExistence type="predicted"/>
<organism evidence="1 2">
    <name type="scientific">Azospirillum isscasi</name>
    <dbReference type="NCBI Taxonomy" id="3053926"/>
    <lineage>
        <taxon>Bacteria</taxon>
        <taxon>Pseudomonadati</taxon>
        <taxon>Pseudomonadota</taxon>
        <taxon>Alphaproteobacteria</taxon>
        <taxon>Rhodospirillales</taxon>
        <taxon>Azospirillaceae</taxon>
        <taxon>Azospirillum</taxon>
    </lineage>
</organism>
<dbReference type="EMBL" id="JAUJFI010000287">
    <property type="protein sequence ID" value="MDQ2106601.1"/>
    <property type="molecule type" value="Genomic_DNA"/>
</dbReference>
<gene>
    <name evidence="1" type="ORF">QSG27_28190</name>
</gene>
<comment type="caution">
    <text evidence="1">The sequence shown here is derived from an EMBL/GenBank/DDBJ whole genome shotgun (WGS) entry which is preliminary data.</text>
</comment>
<keyword evidence="2" id="KW-1185">Reference proteome</keyword>
<protein>
    <submittedName>
        <fullName evidence="1">Uncharacterized protein</fullName>
    </submittedName>
</protein>
<name>A0ABU0WQY9_9PROT</name>
<dbReference type="Proteomes" id="UP001227317">
    <property type="component" value="Unassembled WGS sequence"/>
</dbReference>
<evidence type="ECO:0000313" key="1">
    <source>
        <dbReference type="EMBL" id="MDQ2106601.1"/>
    </source>
</evidence>
<evidence type="ECO:0000313" key="2">
    <source>
        <dbReference type="Proteomes" id="UP001227317"/>
    </source>
</evidence>